<dbReference type="RefSeq" id="WP_092739033.1">
    <property type="nucleotide sequence ID" value="NZ_FNOV01000005.1"/>
</dbReference>
<dbReference type="Pfam" id="PF00805">
    <property type="entry name" value="Pentapeptide"/>
    <property type="match status" value="1"/>
</dbReference>
<dbReference type="Gene3D" id="2.160.20.80">
    <property type="entry name" value="E3 ubiquitin-protein ligase SopA"/>
    <property type="match status" value="1"/>
</dbReference>
<gene>
    <name evidence="1" type="ORF">SAMN04488069_10525</name>
</gene>
<dbReference type="OrthoDB" id="67652at2"/>
<dbReference type="EMBL" id="FNOV01000005">
    <property type="protein sequence ID" value="SDY02491.1"/>
    <property type="molecule type" value="Genomic_DNA"/>
</dbReference>
<keyword evidence="2" id="KW-1185">Reference proteome</keyword>
<organism evidence="1 2">
    <name type="scientific">Hymenobacter psychrophilus</name>
    <dbReference type="NCBI Taxonomy" id="651662"/>
    <lineage>
        <taxon>Bacteria</taxon>
        <taxon>Pseudomonadati</taxon>
        <taxon>Bacteroidota</taxon>
        <taxon>Cytophagia</taxon>
        <taxon>Cytophagales</taxon>
        <taxon>Hymenobacteraceae</taxon>
        <taxon>Hymenobacter</taxon>
    </lineage>
</organism>
<protein>
    <submittedName>
        <fullName evidence="1">Pentapeptide repeat-containing protein</fullName>
    </submittedName>
</protein>
<dbReference type="AlphaFoldDB" id="A0A1H3GGS7"/>
<name>A0A1H3GGS7_9BACT</name>
<sequence>MRRPTARKPAKALVRPDYFPLENVLTRALPPALVGLSEFEQFHFIGFDLSQADLAGRRFTDCLFETCNLAGASLANTSLQNVAFDGCKLLGLQFTACRDLLFGVHFDRCQLDYALFGGKQMAGTRFEGCSLREADFADTDLTGSVFADCDLTGTLFENTKLAGADLCTARHLQLDPALNEVKGTRFALESLPGLLTKFGLVVE</sequence>
<accession>A0A1H3GGS7</accession>
<reference evidence="2" key="1">
    <citation type="submission" date="2016-10" db="EMBL/GenBank/DDBJ databases">
        <authorList>
            <person name="Varghese N."/>
            <person name="Submissions S."/>
        </authorList>
    </citation>
    <scope>NUCLEOTIDE SEQUENCE [LARGE SCALE GENOMIC DNA]</scope>
    <source>
        <strain evidence="2">CGMCC 1.8975</strain>
    </source>
</reference>
<dbReference type="Proteomes" id="UP000199249">
    <property type="component" value="Unassembled WGS sequence"/>
</dbReference>
<dbReference type="InterPro" id="IPR052949">
    <property type="entry name" value="PA_immunity-related"/>
</dbReference>
<dbReference type="SUPFAM" id="SSF141571">
    <property type="entry name" value="Pentapeptide repeat-like"/>
    <property type="match status" value="1"/>
</dbReference>
<proteinExistence type="predicted"/>
<evidence type="ECO:0000313" key="2">
    <source>
        <dbReference type="Proteomes" id="UP000199249"/>
    </source>
</evidence>
<dbReference type="PANTHER" id="PTHR42999:SF1">
    <property type="entry name" value="PENTAPEPTIDE REPEAT-CONTAINING PROTEIN"/>
    <property type="match status" value="1"/>
</dbReference>
<dbReference type="STRING" id="651662.SAMN04488069_10525"/>
<dbReference type="InterPro" id="IPR001646">
    <property type="entry name" value="5peptide_repeat"/>
</dbReference>
<evidence type="ECO:0000313" key="1">
    <source>
        <dbReference type="EMBL" id="SDY02491.1"/>
    </source>
</evidence>
<dbReference type="PANTHER" id="PTHR42999">
    <property type="entry name" value="ANTIBIOTIC RESISTANCE PROTEIN MCBG"/>
    <property type="match status" value="1"/>
</dbReference>
<dbReference type="Pfam" id="PF13599">
    <property type="entry name" value="Pentapeptide_4"/>
    <property type="match status" value="1"/>
</dbReference>